<feature type="transmembrane region" description="Helical" evidence="4">
    <location>
        <begin position="280"/>
        <end position="300"/>
    </location>
</feature>
<dbReference type="GO" id="GO:0004222">
    <property type="term" value="F:metalloendopeptidase activity"/>
    <property type="evidence" value="ECO:0007669"/>
    <property type="project" value="TreeGrafter"/>
</dbReference>
<keyword evidence="4" id="KW-0472">Membrane</keyword>
<feature type="compositionally biased region" description="Basic and acidic residues" evidence="3">
    <location>
        <begin position="106"/>
        <end position="123"/>
    </location>
</feature>
<evidence type="ECO:0000313" key="7">
    <source>
        <dbReference type="EMBL" id="MBN7773385.1"/>
    </source>
</evidence>
<dbReference type="InterPro" id="IPR018392">
    <property type="entry name" value="LysM"/>
</dbReference>
<evidence type="ECO:0000256" key="2">
    <source>
        <dbReference type="SAM" id="Coils"/>
    </source>
</evidence>
<dbReference type="PROSITE" id="PS51782">
    <property type="entry name" value="LYSM"/>
    <property type="match status" value="1"/>
</dbReference>
<dbReference type="CDD" id="cd12797">
    <property type="entry name" value="M23_peptidase"/>
    <property type="match status" value="1"/>
</dbReference>
<dbReference type="Pfam" id="PF01476">
    <property type="entry name" value="LysM"/>
    <property type="match status" value="1"/>
</dbReference>
<dbReference type="InterPro" id="IPR016047">
    <property type="entry name" value="M23ase_b-sheet_dom"/>
</dbReference>
<organism evidence="7 8">
    <name type="scientific">Clostridium aminobutyricum</name>
    <dbReference type="NCBI Taxonomy" id="33953"/>
    <lineage>
        <taxon>Bacteria</taxon>
        <taxon>Bacillati</taxon>
        <taxon>Bacillota</taxon>
        <taxon>Clostridia</taxon>
        <taxon>Eubacteriales</taxon>
        <taxon>Clostridiaceae</taxon>
        <taxon>Clostridium</taxon>
    </lineage>
</organism>
<dbReference type="Gene3D" id="2.70.70.10">
    <property type="entry name" value="Glucose Permease (Domain IIA)"/>
    <property type="match status" value="1"/>
</dbReference>
<keyword evidence="8" id="KW-1185">Reference proteome</keyword>
<dbReference type="PANTHER" id="PTHR21666">
    <property type="entry name" value="PEPTIDASE-RELATED"/>
    <property type="match status" value="1"/>
</dbReference>
<dbReference type="Pfam" id="PF07501">
    <property type="entry name" value="G5"/>
    <property type="match status" value="1"/>
</dbReference>
<keyword evidence="2" id="KW-0175">Coiled coil</keyword>
<dbReference type="RefSeq" id="WP_206582203.1">
    <property type="nucleotide sequence ID" value="NZ_JAFJZZ010000002.1"/>
</dbReference>
<evidence type="ECO:0000256" key="4">
    <source>
        <dbReference type="SAM" id="Phobius"/>
    </source>
</evidence>
<dbReference type="SUPFAM" id="SSF54106">
    <property type="entry name" value="LysM domain"/>
    <property type="match status" value="1"/>
</dbReference>
<gene>
    <name evidence="7" type="ORF">JYB65_08425</name>
</gene>
<feature type="domain" description="G5" evidence="5">
    <location>
        <begin position="510"/>
        <end position="590"/>
    </location>
</feature>
<dbReference type="InterPro" id="IPR011055">
    <property type="entry name" value="Dup_hybrid_motif"/>
</dbReference>
<keyword evidence="4" id="KW-0812">Transmembrane</keyword>
<protein>
    <submittedName>
        <fullName evidence="7">Peptidoglycan DD-metalloendopeptidase family protein</fullName>
    </submittedName>
</protein>
<dbReference type="Pfam" id="PF01551">
    <property type="entry name" value="Peptidase_M23"/>
    <property type="match status" value="1"/>
</dbReference>
<dbReference type="InterPro" id="IPR036779">
    <property type="entry name" value="LysM_dom_sf"/>
</dbReference>
<dbReference type="AlphaFoldDB" id="A0A939D936"/>
<dbReference type="CDD" id="cd00118">
    <property type="entry name" value="LysM"/>
    <property type="match status" value="1"/>
</dbReference>
<dbReference type="SMART" id="SM01208">
    <property type="entry name" value="G5"/>
    <property type="match status" value="1"/>
</dbReference>
<dbReference type="SMART" id="SM00257">
    <property type="entry name" value="LysM"/>
    <property type="match status" value="1"/>
</dbReference>
<reference evidence="7" key="1">
    <citation type="submission" date="2021-02" db="EMBL/GenBank/DDBJ databases">
        <title>Abyssanaerobacter marinus gen.nov., sp., nov, anaerobic bacterium isolated from the Onnuri vent field of Indian Ocean and suggestion of Mogibacteriaceae fam. nov., and proposal of reclassification of ambiguous this family's genus member.</title>
        <authorList>
            <person name="Kim Y.J."/>
            <person name="Yang J.-A."/>
        </authorList>
    </citation>
    <scope>NUCLEOTIDE SEQUENCE</scope>
    <source>
        <strain evidence="7">DSM 2634</strain>
    </source>
</reference>
<dbReference type="SUPFAM" id="SSF51261">
    <property type="entry name" value="Duplicated hybrid motif"/>
    <property type="match status" value="1"/>
</dbReference>
<evidence type="ECO:0000256" key="3">
    <source>
        <dbReference type="SAM" id="MobiDB-lite"/>
    </source>
</evidence>
<feature type="region of interest" description="Disordered" evidence="3">
    <location>
        <begin position="106"/>
        <end position="130"/>
    </location>
</feature>
<sequence length="718" mass="80696">MAKFFEKSLDKLKNRKRPSEEIALQEQEEVTSTEVQQANQRQSMISDLENLGRSPENDFLKSFPKTPTQIAEEEALARVAQEEAAMREKLEQLAAEESTKKIAEELDKQKKEVREPEQSGKENKRAHRVIGNSKAEKRAVREINSLEKQFADFIISFQDMTYILGKSILSEFVHVGDFVKTGFRNLRSHIFWKIENYYSQYPEKRWERHQKNRKLMRQLIQTKNTLIAKEKATAARMVHFINHLDRTNEELADKTTVIVTVGNEKFNLAREWAELNKAKLLMHFAVVVAVVLCIAAVFNYTTAYEYAYNGRTLGIVEKQEDVLKIVDIVSRQLSKEHSVEIYIDRDRDITFQRVLSLNKEIDNTEDVLNKLTYMKDMSAKAYGIYVNGIRVAIVDSKKTAGDLFDEIESEYLSSAGTVQYESVDFKEKVEIKQIDTKLGRIQNPEIVRQKLLTGAVSQQTHEVKSGDTLSGIAQAYGMKISDLKEANPTLNPEKLSIGQKIVLTKPAPLVTIKTVEVATYRQEIPYSTEEQQVSTLYKGESSVKVQGVNGEEQVTARITRENGVQVNTEILASQILSEPVAKVVLKGTKELPPLQGTGSLKYPVSGARLTSKFGTRWGRMHYGIDLACPVGTAVRAADGGTVTFAGYSGSYGYVVKISHGGGVVTLYAHNSKLLVSKGDRVYQGQQIAKSGNTGRSTGPHCHFQVEINGVPKNPLNYL</sequence>
<feature type="coiled-coil region" evidence="2">
    <location>
        <begin position="72"/>
        <end position="106"/>
    </location>
</feature>
<dbReference type="EMBL" id="JAFJZZ010000002">
    <property type="protein sequence ID" value="MBN7773385.1"/>
    <property type="molecule type" value="Genomic_DNA"/>
</dbReference>
<evidence type="ECO:0000256" key="1">
    <source>
        <dbReference type="ARBA" id="ARBA00022729"/>
    </source>
</evidence>
<dbReference type="InterPro" id="IPR011098">
    <property type="entry name" value="G5_dom"/>
</dbReference>
<feature type="region of interest" description="Disordered" evidence="3">
    <location>
        <begin position="18"/>
        <end position="62"/>
    </location>
</feature>
<comment type="caution">
    <text evidence="7">The sequence shown here is derived from an EMBL/GenBank/DDBJ whole genome shotgun (WGS) entry which is preliminary data.</text>
</comment>
<keyword evidence="4" id="KW-1133">Transmembrane helix</keyword>
<dbReference type="Proteomes" id="UP000664545">
    <property type="component" value="Unassembled WGS sequence"/>
</dbReference>
<name>A0A939D936_CLOAM</name>
<dbReference type="InterPro" id="IPR050570">
    <property type="entry name" value="Cell_wall_metabolism_enzyme"/>
</dbReference>
<feature type="domain" description="LysM" evidence="6">
    <location>
        <begin position="459"/>
        <end position="503"/>
    </location>
</feature>
<dbReference type="Gene3D" id="3.10.350.10">
    <property type="entry name" value="LysM domain"/>
    <property type="match status" value="1"/>
</dbReference>
<keyword evidence="1" id="KW-0732">Signal</keyword>
<evidence type="ECO:0000259" key="6">
    <source>
        <dbReference type="PROSITE" id="PS51782"/>
    </source>
</evidence>
<dbReference type="PROSITE" id="PS51109">
    <property type="entry name" value="G5"/>
    <property type="match status" value="1"/>
</dbReference>
<proteinExistence type="predicted"/>
<accession>A0A939D936</accession>
<evidence type="ECO:0000313" key="8">
    <source>
        <dbReference type="Proteomes" id="UP000664545"/>
    </source>
</evidence>
<evidence type="ECO:0000259" key="5">
    <source>
        <dbReference type="PROSITE" id="PS51109"/>
    </source>
</evidence>
<dbReference type="PANTHER" id="PTHR21666:SF270">
    <property type="entry name" value="MUREIN HYDROLASE ACTIVATOR ENVC"/>
    <property type="match status" value="1"/>
</dbReference>
<dbReference type="Gene3D" id="2.20.230.10">
    <property type="entry name" value="Resuscitation-promoting factor rpfb"/>
    <property type="match status" value="1"/>
</dbReference>